<sequence>MYNRLLNIPHTISPHNFCLGASDRASGKWSLSRKSRKLRRGRVRCGQGLLPGLYTADSVQCHRRVRFWSFWPFSIPCPAKTPGSSIGCFILIFSSFVWIISRIPSSQRGGRSSIEKANSGAVAGLTHAPTAEDIISPDRGSGGLGSARGEVIIRCGASEQHAQSMA</sequence>
<reference evidence="2" key="1">
    <citation type="journal article" date="2014" name="Proc. Natl. Acad. Sci. U.S.A.">
        <title>Extensive sampling of basidiomycete genomes demonstrates inadequacy of the white-rot/brown-rot paradigm for wood decay fungi.</title>
        <authorList>
            <person name="Riley R."/>
            <person name="Salamov A.A."/>
            <person name="Brown D.W."/>
            <person name="Nagy L.G."/>
            <person name="Floudas D."/>
            <person name="Held B.W."/>
            <person name="Levasseur A."/>
            <person name="Lombard V."/>
            <person name="Morin E."/>
            <person name="Otillar R."/>
            <person name="Lindquist E.A."/>
            <person name="Sun H."/>
            <person name="LaButti K.M."/>
            <person name="Schmutz J."/>
            <person name="Jabbour D."/>
            <person name="Luo H."/>
            <person name="Baker S.E."/>
            <person name="Pisabarro A.G."/>
            <person name="Walton J.D."/>
            <person name="Blanchette R.A."/>
            <person name="Henrissat B."/>
            <person name="Martin F."/>
            <person name="Cullen D."/>
            <person name="Hibbett D.S."/>
            <person name="Grigoriev I.V."/>
        </authorList>
    </citation>
    <scope>NUCLEOTIDE SEQUENCE [LARGE SCALE GENOMIC DNA]</scope>
    <source>
        <strain evidence="2">FD-172 SS1</strain>
    </source>
</reference>
<evidence type="ECO:0000313" key="2">
    <source>
        <dbReference type="Proteomes" id="UP000027195"/>
    </source>
</evidence>
<evidence type="ECO:0000313" key="1">
    <source>
        <dbReference type="EMBL" id="KDQ20352.1"/>
    </source>
</evidence>
<dbReference type="InParanoid" id="A0A067N8D5"/>
<accession>A0A067N8D5</accession>
<dbReference type="HOGENOM" id="CLU_1602420_0_0_1"/>
<name>A0A067N8D5_BOTB1</name>
<dbReference type="Proteomes" id="UP000027195">
    <property type="component" value="Unassembled WGS sequence"/>
</dbReference>
<dbReference type="EMBL" id="KL198018">
    <property type="protein sequence ID" value="KDQ20352.1"/>
    <property type="molecule type" value="Genomic_DNA"/>
</dbReference>
<gene>
    <name evidence="1" type="ORF">BOTBODRAFT_394405</name>
</gene>
<organism evidence="1 2">
    <name type="scientific">Botryobasidium botryosum (strain FD-172 SS1)</name>
    <dbReference type="NCBI Taxonomy" id="930990"/>
    <lineage>
        <taxon>Eukaryota</taxon>
        <taxon>Fungi</taxon>
        <taxon>Dikarya</taxon>
        <taxon>Basidiomycota</taxon>
        <taxon>Agaricomycotina</taxon>
        <taxon>Agaricomycetes</taxon>
        <taxon>Cantharellales</taxon>
        <taxon>Botryobasidiaceae</taxon>
        <taxon>Botryobasidium</taxon>
    </lineage>
</organism>
<protein>
    <submittedName>
        <fullName evidence="1">Uncharacterized protein</fullName>
    </submittedName>
</protein>
<proteinExistence type="predicted"/>
<keyword evidence="2" id="KW-1185">Reference proteome</keyword>
<dbReference type="AlphaFoldDB" id="A0A067N8D5"/>